<name>A0A2H0XW79_UNCSA</name>
<dbReference type="CDD" id="cd01092">
    <property type="entry name" value="APP-like"/>
    <property type="match status" value="1"/>
</dbReference>
<accession>A0A2H0XW79</accession>
<comment type="caution">
    <text evidence="2">The sequence shown here is derived from an EMBL/GenBank/DDBJ whole genome shotgun (WGS) entry which is preliminary data.</text>
</comment>
<feature type="domain" description="Peptidase M24" evidence="1">
    <location>
        <begin position="7"/>
        <end position="214"/>
    </location>
</feature>
<sequence length="225" mass="24921">MQPDQQTAVKIADQVMAGLTLRPGLTEQEIADKIVSELKVRGAKPAFDVIVASGKRSIDPHGRPSGKKLKNGEQVVIDLGANYRGYCSDLTRTFFIGRLTKKFSRLYQLVKNAQAKAIKAVKTGVFCRQIDLVAREYIRRSCFAHCQIKEKLCGGDCFIHTTGHGVGRKIHQAPRISLKSREKLKVGMVITVEPGIYLKGWGGIRIEDMVLVTKTGCRVLTKAKK</sequence>
<dbReference type="InterPro" id="IPR000994">
    <property type="entry name" value="Pept_M24"/>
</dbReference>
<evidence type="ECO:0000313" key="2">
    <source>
        <dbReference type="EMBL" id="PIS29005.1"/>
    </source>
</evidence>
<dbReference type="EMBL" id="PEYM01000106">
    <property type="protein sequence ID" value="PIS29005.1"/>
    <property type="molecule type" value="Genomic_DNA"/>
</dbReference>
<organism evidence="2 3">
    <name type="scientific">Candidatus Saganbacteria bacterium CG08_land_8_20_14_0_20_45_16</name>
    <dbReference type="NCBI Taxonomy" id="2014293"/>
    <lineage>
        <taxon>Bacteria</taxon>
        <taxon>Bacillati</taxon>
        <taxon>Saganbacteria</taxon>
    </lineage>
</organism>
<dbReference type="AlphaFoldDB" id="A0A2H0XW79"/>
<dbReference type="Proteomes" id="UP000231343">
    <property type="component" value="Unassembled WGS sequence"/>
</dbReference>
<dbReference type="SUPFAM" id="SSF55920">
    <property type="entry name" value="Creatinase/aminopeptidase"/>
    <property type="match status" value="1"/>
</dbReference>
<dbReference type="PANTHER" id="PTHR46112">
    <property type="entry name" value="AMINOPEPTIDASE"/>
    <property type="match status" value="1"/>
</dbReference>
<gene>
    <name evidence="2" type="ORF">COT42_06475</name>
</gene>
<evidence type="ECO:0000313" key="3">
    <source>
        <dbReference type="Proteomes" id="UP000231343"/>
    </source>
</evidence>
<evidence type="ECO:0000259" key="1">
    <source>
        <dbReference type="Pfam" id="PF00557"/>
    </source>
</evidence>
<dbReference type="InterPro" id="IPR036005">
    <property type="entry name" value="Creatinase/aminopeptidase-like"/>
</dbReference>
<dbReference type="PANTHER" id="PTHR46112:SF3">
    <property type="entry name" value="AMINOPEPTIDASE YPDF"/>
    <property type="match status" value="1"/>
</dbReference>
<dbReference type="Pfam" id="PF00557">
    <property type="entry name" value="Peptidase_M24"/>
    <property type="match status" value="1"/>
</dbReference>
<protein>
    <recommendedName>
        <fullName evidence="1">Peptidase M24 domain-containing protein</fullName>
    </recommendedName>
</protein>
<reference evidence="2 3" key="1">
    <citation type="submission" date="2017-09" db="EMBL/GenBank/DDBJ databases">
        <title>Depth-based differentiation of microbial function through sediment-hosted aquifers and enrichment of novel symbionts in the deep terrestrial subsurface.</title>
        <authorList>
            <person name="Probst A.J."/>
            <person name="Ladd B."/>
            <person name="Jarett J.K."/>
            <person name="Geller-Mcgrath D.E."/>
            <person name="Sieber C.M."/>
            <person name="Emerson J.B."/>
            <person name="Anantharaman K."/>
            <person name="Thomas B.C."/>
            <person name="Malmstrom R."/>
            <person name="Stieglmeier M."/>
            <person name="Klingl A."/>
            <person name="Woyke T."/>
            <person name="Ryan C.M."/>
            <person name="Banfield J.F."/>
        </authorList>
    </citation>
    <scope>NUCLEOTIDE SEQUENCE [LARGE SCALE GENOMIC DNA]</scope>
    <source>
        <strain evidence="2">CG08_land_8_20_14_0_20_45_16</strain>
    </source>
</reference>
<dbReference type="InterPro" id="IPR050659">
    <property type="entry name" value="Peptidase_M24B"/>
</dbReference>
<dbReference type="Gene3D" id="3.90.230.10">
    <property type="entry name" value="Creatinase/methionine aminopeptidase superfamily"/>
    <property type="match status" value="1"/>
</dbReference>
<proteinExistence type="predicted"/>